<name>A0AAD7MF00_9AGAR</name>
<reference evidence="2" key="1">
    <citation type="submission" date="2023-03" db="EMBL/GenBank/DDBJ databases">
        <title>Massive genome expansion in bonnet fungi (Mycena s.s.) driven by repeated elements and novel gene families across ecological guilds.</title>
        <authorList>
            <consortium name="Lawrence Berkeley National Laboratory"/>
            <person name="Harder C.B."/>
            <person name="Miyauchi S."/>
            <person name="Viragh M."/>
            <person name="Kuo A."/>
            <person name="Thoen E."/>
            <person name="Andreopoulos B."/>
            <person name="Lu D."/>
            <person name="Skrede I."/>
            <person name="Drula E."/>
            <person name="Henrissat B."/>
            <person name="Morin E."/>
            <person name="Kohler A."/>
            <person name="Barry K."/>
            <person name="LaButti K."/>
            <person name="Morin E."/>
            <person name="Salamov A."/>
            <person name="Lipzen A."/>
            <person name="Mereny Z."/>
            <person name="Hegedus B."/>
            <person name="Baldrian P."/>
            <person name="Stursova M."/>
            <person name="Weitz H."/>
            <person name="Taylor A."/>
            <person name="Grigoriev I.V."/>
            <person name="Nagy L.G."/>
            <person name="Martin F."/>
            <person name="Kauserud H."/>
        </authorList>
    </citation>
    <scope>NUCLEOTIDE SEQUENCE</scope>
    <source>
        <strain evidence="2">CBHHK182m</strain>
    </source>
</reference>
<dbReference type="AlphaFoldDB" id="A0AAD7MF00"/>
<keyword evidence="3" id="KW-1185">Reference proteome</keyword>
<evidence type="ECO:0000256" key="1">
    <source>
        <dbReference type="SAM" id="MobiDB-lite"/>
    </source>
</evidence>
<evidence type="ECO:0000313" key="2">
    <source>
        <dbReference type="EMBL" id="KAJ7714547.1"/>
    </source>
</evidence>
<gene>
    <name evidence="2" type="ORF">B0H16DRAFT_1702015</name>
</gene>
<dbReference type="EMBL" id="JARKIB010000323">
    <property type="protein sequence ID" value="KAJ7714547.1"/>
    <property type="molecule type" value="Genomic_DNA"/>
</dbReference>
<protein>
    <submittedName>
        <fullName evidence="2">Uncharacterized protein</fullName>
    </submittedName>
</protein>
<proteinExistence type="predicted"/>
<organism evidence="2 3">
    <name type="scientific">Mycena metata</name>
    <dbReference type="NCBI Taxonomy" id="1033252"/>
    <lineage>
        <taxon>Eukaryota</taxon>
        <taxon>Fungi</taxon>
        <taxon>Dikarya</taxon>
        <taxon>Basidiomycota</taxon>
        <taxon>Agaricomycotina</taxon>
        <taxon>Agaricomycetes</taxon>
        <taxon>Agaricomycetidae</taxon>
        <taxon>Agaricales</taxon>
        <taxon>Marasmiineae</taxon>
        <taxon>Mycenaceae</taxon>
        <taxon>Mycena</taxon>
    </lineage>
</organism>
<feature type="compositionally biased region" description="Polar residues" evidence="1">
    <location>
        <begin position="114"/>
        <end position="123"/>
    </location>
</feature>
<sequence length="395" mass="44004">MPTHRFAFPHHIAQWHRDSHVLKNYDPARAEVCGREPLRTVVSQIVLKFVVFRFGGIRGGRRIGARRNKPNVMQEYLPWKATTPLSTARGDAADDTAWSKYLPAGRVAGESRHATNTNASTTPARGACSARPLRPRCPIRRLLGASESTAHDIRPTTPASTHHPLLTVLYQCTYQSTMRAAAAAGEHPAGKRGRMWNAAYPDGAAHSGENEGYSGGGGFRCMRACGHATARESRSKLQAWANCVFLSLETQWRRTINPTYAVMLPRKVRRCARMLWYPVFPHAHTGPGGARARHKERRCIEGMEGALRIPRTRAELEDVEPQLRRSAQIWSWIRLAGEVKRATEGSGRPTRAQFSRCLHVQRAEQEKRDGWSIVMACRATTGGSHVGTELEVGNR</sequence>
<evidence type="ECO:0000313" key="3">
    <source>
        <dbReference type="Proteomes" id="UP001215598"/>
    </source>
</evidence>
<feature type="region of interest" description="Disordered" evidence="1">
    <location>
        <begin position="110"/>
        <end position="130"/>
    </location>
</feature>
<comment type="caution">
    <text evidence="2">The sequence shown here is derived from an EMBL/GenBank/DDBJ whole genome shotgun (WGS) entry which is preliminary data.</text>
</comment>
<dbReference type="Proteomes" id="UP001215598">
    <property type="component" value="Unassembled WGS sequence"/>
</dbReference>
<accession>A0AAD7MF00</accession>